<dbReference type="InterPro" id="IPR015500">
    <property type="entry name" value="Peptidase_S8_subtilisin-rel"/>
</dbReference>
<evidence type="ECO:0000256" key="7">
    <source>
        <dbReference type="ARBA" id="ARBA00022729"/>
    </source>
</evidence>
<dbReference type="SUPFAM" id="SSF52025">
    <property type="entry name" value="PA domain"/>
    <property type="match status" value="1"/>
</dbReference>
<dbReference type="InterPro" id="IPR046450">
    <property type="entry name" value="PA_dom_sf"/>
</dbReference>
<dbReference type="FunFam" id="3.40.50.200:FF:000006">
    <property type="entry name" value="Subtilisin-like protease SBT1.5"/>
    <property type="match status" value="1"/>
</dbReference>
<dbReference type="Pfam" id="PF00082">
    <property type="entry name" value="Peptidase_S8"/>
    <property type="match status" value="1"/>
</dbReference>
<evidence type="ECO:0000259" key="14">
    <source>
        <dbReference type="Pfam" id="PF00082"/>
    </source>
</evidence>
<reference evidence="18 19" key="3">
    <citation type="journal article" date="2010" name="BMC Genomics">
        <title>Transcriptome sequencing and comparative analysis of cucumber flowers with different sex types.</title>
        <authorList>
            <person name="Guo S."/>
            <person name="Zheng Y."/>
            <person name="Joung J.G."/>
            <person name="Liu S."/>
            <person name="Zhang Z."/>
            <person name="Crasta O.R."/>
            <person name="Sobral B.W."/>
            <person name="Xu Y."/>
            <person name="Huang S."/>
            <person name="Fei Z."/>
        </authorList>
    </citation>
    <scope>NUCLEOTIDE SEQUENCE [LARGE SCALE GENOMIC DNA]</scope>
    <source>
        <strain evidence="19">cv. 9930</strain>
    </source>
</reference>
<dbReference type="Pfam" id="PF02225">
    <property type="entry name" value="PA"/>
    <property type="match status" value="1"/>
</dbReference>
<dbReference type="Proteomes" id="UP000029981">
    <property type="component" value="Chromosome 1"/>
</dbReference>
<dbReference type="InterPro" id="IPR003137">
    <property type="entry name" value="PA_domain"/>
</dbReference>
<evidence type="ECO:0000256" key="10">
    <source>
        <dbReference type="ARBA" id="ARBA00023180"/>
    </source>
</evidence>
<evidence type="ECO:0000259" key="15">
    <source>
        <dbReference type="Pfam" id="PF02225"/>
    </source>
</evidence>
<evidence type="ECO:0000259" key="16">
    <source>
        <dbReference type="Pfam" id="PF05922"/>
    </source>
</evidence>
<dbReference type="Pfam" id="PF17766">
    <property type="entry name" value="fn3_6"/>
    <property type="match status" value="1"/>
</dbReference>
<dbReference type="AlphaFoldDB" id="A0A0A0LYF1"/>
<feature type="active site" description="Charge relay system" evidence="11 12">
    <location>
        <position position="148"/>
    </location>
</feature>
<evidence type="ECO:0000256" key="13">
    <source>
        <dbReference type="SAM" id="SignalP"/>
    </source>
</evidence>
<dbReference type="PROSITE" id="PS00138">
    <property type="entry name" value="SUBTILASE_SER"/>
    <property type="match status" value="1"/>
</dbReference>
<evidence type="ECO:0000256" key="1">
    <source>
        <dbReference type="ARBA" id="ARBA00002076"/>
    </source>
</evidence>
<keyword evidence="9 12" id="KW-0720">Serine protease</keyword>
<dbReference type="InterPro" id="IPR036852">
    <property type="entry name" value="Peptidase_S8/S53_dom_sf"/>
</dbReference>
<feature type="domain" description="Subtilisin-like protease fibronectin type-III" evidence="17">
    <location>
        <begin position="677"/>
        <end position="770"/>
    </location>
</feature>
<protein>
    <recommendedName>
        <fullName evidence="20">Subtilisin-like protease</fullName>
    </recommendedName>
</protein>
<dbReference type="KEGG" id="csv:101213345"/>
<proteinExistence type="inferred from homology"/>
<dbReference type="InterPro" id="IPR041469">
    <property type="entry name" value="Subtilisin-like_FN3"/>
</dbReference>
<dbReference type="InterPro" id="IPR023828">
    <property type="entry name" value="Peptidase_S8_Ser-AS"/>
</dbReference>
<reference evidence="18 19" key="4">
    <citation type="journal article" date="2011" name="BMC Genomics">
        <title>RNA-Seq improves annotation of protein-coding genes in the cucumber genome.</title>
        <authorList>
            <person name="Li Z."/>
            <person name="Zhang Z."/>
            <person name="Yan P."/>
            <person name="Huang S."/>
            <person name="Fei Z."/>
            <person name="Lin K."/>
        </authorList>
    </citation>
    <scope>NUCLEOTIDE SEQUENCE [LARGE SCALE GENOMIC DNA]</scope>
    <source>
        <strain evidence="19">cv. 9930</strain>
    </source>
</reference>
<dbReference type="PANTHER" id="PTHR10795">
    <property type="entry name" value="PROPROTEIN CONVERTASE SUBTILISIN/KEXIN"/>
    <property type="match status" value="1"/>
</dbReference>
<keyword evidence="8 12" id="KW-0378">Hydrolase</keyword>
<dbReference type="OMA" id="RADESMI"/>
<dbReference type="PROSITE" id="PS51892">
    <property type="entry name" value="SUBTILASE"/>
    <property type="match status" value="1"/>
</dbReference>
<feature type="domain" description="Peptidase S8/S53" evidence="14">
    <location>
        <begin position="139"/>
        <end position="604"/>
    </location>
</feature>
<comment type="similarity">
    <text evidence="3 12">Belongs to the peptidase S8 family.</text>
</comment>
<evidence type="ECO:0000256" key="9">
    <source>
        <dbReference type="ARBA" id="ARBA00022825"/>
    </source>
</evidence>
<dbReference type="Gene3D" id="2.60.40.2310">
    <property type="match status" value="1"/>
</dbReference>
<feature type="chain" id="PRO_5001973194" description="Subtilisin-like protease" evidence="13">
    <location>
        <begin position="23"/>
        <end position="775"/>
    </location>
</feature>
<comment type="function">
    <text evidence="1">Required for arbuscular mycorrhiza (AM) development during AM symbiosis with AM fungi (e.g. Glomeromycota intraradices).</text>
</comment>
<dbReference type="CDD" id="cd04852">
    <property type="entry name" value="Peptidases_S8_3"/>
    <property type="match status" value="1"/>
</dbReference>
<dbReference type="GO" id="GO:0009609">
    <property type="term" value="P:response to symbiotic bacterium"/>
    <property type="evidence" value="ECO:0007669"/>
    <property type="project" value="UniProtKB-ARBA"/>
</dbReference>
<name>A0A0A0LYF1_CUCSA</name>
<dbReference type="InterPro" id="IPR000209">
    <property type="entry name" value="Peptidase_S8/S53_dom"/>
</dbReference>
<dbReference type="GO" id="GO:0009610">
    <property type="term" value="P:response to symbiotic fungus"/>
    <property type="evidence" value="ECO:0007669"/>
    <property type="project" value="UniProtKB-ARBA"/>
</dbReference>
<evidence type="ECO:0000256" key="3">
    <source>
        <dbReference type="ARBA" id="ARBA00011073"/>
    </source>
</evidence>
<dbReference type="FunFam" id="3.30.70.80:FF:000002">
    <property type="entry name" value="Subtilisin-like protease SBT5.3"/>
    <property type="match status" value="1"/>
</dbReference>
<dbReference type="OrthoDB" id="206201at2759"/>
<dbReference type="SUPFAM" id="SSF52743">
    <property type="entry name" value="Subtilisin-like"/>
    <property type="match status" value="1"/>
</dbReference>
<keyword evidence="10" id="KW-0325">Glycoprotein</keyword>
<feature type="active site" description="Charge relay system" evidence="11 12">
    <location>
        <position position="226"/>
    </location>
</feature>
<evidence type="ECO:0000256" key="6">
    <source>
        <dbReference type="ARBA" id="ARBA00022670"/>
    </source>
</evidence>
<evidence type="ECO:0000256" key="4">
    <source>
        <dbReference type="ARBA" id="ARBA00022523"/>
    </source>
</evidence>
<evidence type="ECO:0000256" key="11">
    <source>
        <dbReference type="PIRSR" id="PIRSR615500-1"/>
    </source>
</evidence>
<dbReference type="PRINTS" id="PR00723">
    <property type="entry name" value="SUBTILISIN"/>
</dbReference>
<dbReference type="SUPFAM" id="SSF54897">
    <property type="entry name" value="Protease propeptides/inhibitors"/>
    <property type="match status" value="1"/>
</dbReference>
<dbReference type="CDD" id="cd02120">
    <property type="entry name" value="PA_subtilisin_like"/>
    <property type="match status" value="1"/>
</dbReference>
<evidence type="ECO:0000259" key="17">
    <source>
        <dbReference type="Pfam" id="PF17766"/>
    </source>
</evidence>
<feature type="signal peptide" evidence="13">
    <location>
        <begin position="1"/>
        <end position="22"/>
    </location>
</feature>
<dbReference type="InterPro" id="IPR037045">
    <property type="entry name" value="S8pro/Inhibitor_I9_sf"/>
</dbReference>
<sequence length="775" mass="83368">MKFFISPLIFFSFLLLISPAIATKKSYVVLLGSHSHGLDATEKDFKRVVDSHHKLLGSFLRSEEKAKDAIFYSYKKNINGFAATLDDEDATRLANHPEVAAVLPNKAKNLYTTHSWEFMHLEKNGVIPPSSPWWRAKFGKDVIIANLDTGVWPESKSFGEHGIVGPAPSKWKGGCTDDKTPDGVPCNQKLIGAKYFNKGYFEYLKSENSTVDLSSIINSTRDYNGHGSHTLSTAGGNYVVGASVFGSGIGTAKGGSPKARVAAYKVCWPYEHGGCFDADITEAFDHAIHDGVDVLSLSLGSDAIKYSEDAIAIASFHAVKKGIPVVCAVGNSGPLPKTASNTAPWILTVGASTLDREFYAPVVLRNGYKFMGSSHSKGLRGRNLYPLITGAQAKAGNATEDDAMLCKPETLDHSKVKGKILVCLRGETARLDKGKQAALAGAVGMILCNDKLSGTSINPDFHVLPASHINYHDGQVLLSYTNSARYPMGCLIPPLARVNTKPAPTMAVFSSRGPNTISPEIIKPDVTAPGVDIIAAFSEAISPTRDPSDNRTTPFITMSGTSMSCPHVAGLVGLLRNLHPDWTPSAIKSAIMTSAQVRDNTLNPMLDGGSLGLDPATPFAYGSGHINPTGAVDPGLVYDLSPNDYLEFLCASGYDERTIRAFSDEPFKCPASASVLNLNYPSIGVQNLKDSVTITRKLKNVGTPGVYKAQILHPNVVQVSVKPRFLKFERVGEEKSFELTVSGVVPKNRFAYGALIWSDGRHFVRSPIVVSSGLF</sequence>
<evidence type="ECO:0000313" key="19">
    <source>
        <dbReference type="Proteomes" id="UP000029981"/>
    </source>
</evidence>
<keyword evidence="5" id="KW-0964">Secreted</keyword>
<dbReference type="Gene3D" id="3.30.70.80">
    <property type="entry name" value="Peptidase S8 propeptide/proteinase inhibitor I9"/>
    <property type="match status" value="1"/>
</dbReference>
<keyword evidence="6 12" id="KW-0645">Protease</keyword>
<keyword evidence="4" id="KW-0052">Apoplast</keyword>
<dbReference type="GO" id="GO:0004252">
    <property type="term" value="F:serine-type endopeptidase activity"/>
    <property type="evidence" value="ECO:0000318"/>
    <property type="project" value="GO_Central"/>
</dbReference>
<dbReference type="GO" id="GO:0010074">
    <property type="term" value="P:maintenance of meristem identity"/>
    <property type="evidence" value="ECO:0000318"/>
    <property type="project" value="GO_Central"/>
</dbReference>
<organism evidence="18 19">
    <name type="scientific">Cucumis sativus</name>
    <name type="common">Cucumber</name>
    <dbReference type="NCBI Taxonomy" id="3659"/>
    <lineage>
        <taxon>Eukaryota</taxon>
        <taxon>Viridiplantae</taxon>
        <taxon>Streptophyta</taxon>
        <taxon>Embryophyta</taxon>
        <taxon>Tracheophyta</taxon>
        <taxon>Spermatophyta</taxon>
        <taxon>Magnoliopsida</taxon>
        <taxon>eudicotyledons</taxon>
        <taxon>Gunneridae</taxon>
        <taxon>Pentapetalae</taxon>
        <taxon>rosids</taxon>
        <taxon>fabids</taxon>
        <taxon>Cucurbitales</taxon>
        <taxon>Cucurbitaceae</taxon>
        <taxon>Benincaseae</taxon>
        <taxon>Cucumis</taxon>
    </lineage>
</organism>
<evidence type="ECO:0000256" key="2">
    <source>
        <dbReference type="ARBA" id="ARBA00004271"/>
    </source>
</evidence>
<evidence type="ECO:0000256" key="8">
    <source>
        <dbReference type="ARBA" id="ARBA00022801"/>
    </source>
</evidence>
<feature type="domain" description="Inhibitor I9" evidence="16">
    <location>
        <begin position="26"/>
        <end position="106"/>
    </location>
</feature>
<evidence type="ECO:0008006" key="20">
    <source>
        <dbReference type="Google" id="ProtNLM"/>
    </source>
</evidence>
<dbReference type="MEROPS" id="S08.A26"/>
<gene>
    <name evidence="18" type="ORF">Csa_1G171030</name>
</gene>
<evidence type="ECO:0000256" key="12">
    <source>
        <dbReference type="PROSITE-ProRule" id="PRU01240"/>
    </source>
</evidence>
<dbReference type="InterPro" id="IPR045051">
    <property type="entry name" value="SBT"/>
</dbReference>
<dbReference type="Gene3D" id="3.40.50.200">
    <property type="entry name" value="Peptidase S8/S53 domain"/>
    <property type="match status" value="1"/>
</dbReference>
<feature type="active site" description="Charge relay system" evidence="11 12">
    <location>
        <position position="562"/>
    </location>
</feature>
<dbReference type="EMBL" id="CM002922">
    <property type="protein sequence ID" value="KGN64981.1"/>
    <property type="molecule type" value="Genomic_DNA"/>
</dbReference>
<dbReference type="InterPro" id="IPR010259">
    <property type="entry name" value="S8pro/Inhibitor_I9"/>
</dbReference>
<evidence type="ECO:0000256" key="5">
    <source>
        <dbReference type="ARBA" id="ARBA00022525"/>
    </source>
</evidence>
<dbReference type="GO" id="GO:0048046">
    <property type="term" value="C:apoplast"/>
    <property type="evidence" value="ECO:0007669"/>
    <property type="project" value="UniProtKB-SubCell"/>
</dbReference>
<dbReference type="InterPro" id="IPR034197">
    <property type="entry name" value="Peptidases_S8_3"/>
</dbReference>
<accession>A0A0A0LYF1</accession>
<dbReference type="eggNOG" id="ENOG502RKXZ">
    <property type="taxonomic scope" value="Eukaryota"/>
</dbReference>
<dbReference type="GO" id="GO:0005576">
    <property type="term" value="C:extracellular region"/>
    <property type="evidence" value="ECO:0000318"/>
    <property type="project" value="GO_Central"/>
</dbReference>
<dbReference type="Gramene" id="KGN64981">
    <property type="protein sequence ID" value="KGN64981"/>
    <property type="gene ID" value="Csa_1G171030"/>
</dbReference>
<reference evidence="18 19" key="2">
    <citation type="journal article" date="2009" name="PLoS ONE">
        <title>An integrated genetic and cytogenetic map of the cucumber genome.</title>
        <authorList>
            <person name="Ren Y."/>
            <person name="Zhang Z."/>
            <person name="Liu J."/>
            <person name="Staub J.E."/>
            <person name="Han Y."/>
            <person name="Cheng Z."/>
            <person name="Li X."/>
            <person name="Lu J."/>
            <person name="Miao H."/>
            <person name="Kang H."/>
            <person name="Xie B."/>
            <person name="Gu X."/>
            <person name="Wang X."/>
            <person name="Du Y."/>
            <person name="Jin W."/>
            <person name="Huang S."/>
        </authorList>
    </citation>
    <scope>NUCLEOTIDE SEQUENCE [LARGE SCALE GENOMIC DNA]</scope>
    <source>
        <strain evidence="19">cv. 9930</strain>
    </source>
</reference>
<keyword evidence="19" id="KW-1185">Reference proteome</keyword>
<feature type="domain" description="PA" evidence="15">
    <location>
        <begin position="402"/>
        <end position="476"/>
    </location>
</feature>
<dbReference type="Gene3D" id="3.50.30.30">
    <property type="match status" value="1"/>
</dbReference>
<keyword evidence="7 13" id="KW-0732">Signal</keyword>
<reference evidence="18 19" key="1">
    <citation type="journal article" date="2009" name="Nat. Genet.">
        <title>The genome of the cucumber, Cucumis sativus L.</title>
        <authorList>
            <person name="Huang S."/>
            <person name="Li R."/>
            <person name="Zhang Z."/>
            <person name="Li L."/>
            <person name="Gu X."/>
            <person name="Fan W."/>
            <person name="Lucas W.J."/>
            <person name="Wang X."/>
            <person name="Xie B."/>
            <person name="Ni P."/>
            <person name="Ren Y."/>
            <person name="Zhu H."/>
            <person name="Li J."/>
            <person name="Lin K."/>
            <person name="Jin W."/>
            <person name="Fei Z."/>
            <person name="Li G."/>
            <person name="Staub J."/>
            <person name="Kilian A."/>
            <person name="van der Vossen E.A."/>
            <person name="Wu Y."/>
            <person name="Guo J."/>
            <person name="He J."/>
            <person name="Jia Z."/>
            <person name="Ren Y."/>
            <person name="Tian G."/>
            <person name="Lu Y."/>
            <person name="Ruan J."/>
            <person name="Qian W."/>
            <person name="Wang M."/>
            <person name="Huang Q."/>
            <person name="Li B."/>
            <person name="Xuan Z."/>
            <person name="Cao J."/>
            <person name="Asan"/>
            <person name="Wu Z."/>
            <person name="Zhang J."/>
            <person name="Cai Q."/>
            <person name="Bai Y."/>
            <person name="Zhao B."/>
            <person name="Han Y."/>
            <person name="Li Y."/>
            <person name="Li X."/>
            <person name="Wang S."/>
            <person name="Shi Q."/>
            <person name="Liu S."/>
            <person name="Cho W.K."/>
            <person name="Kim J.Y."/>
            <person name="Xu Y."/>
            <person name="Heller-Uszynska K."/>
            <person name="Miao H."/>
            <person name="Cheng Z."/>
            <person name="Zhang S."/>
            <person name="Wu J."/>
            <person name="Yang Y."/>
            <person name="Kang H."/>
            <person name="Li M."/>
            <person name="Liang H."/>
            <person name="Ren X."/>
            <person name="Shi Z."/>
            <person name="Wen M."/>
            <person name="Jian M."/>
            <person name="Yang H."/>
            <person name="Zhang G."/>
            <person name="Yang Z."/>
            <person name="Chen R."/>
            <person name="Liu S."/>
            <person name="Li J."/>
            <person name="Ma L."/>
            <person name="Liu H."/>
            <person name="Zhou Y."/>
            <person name="Zhao J."/>
            <person name="Fang X."/>
            <person name="Li G."/>
            <person name="Fang L."/>
            <person name="Li Y."/>
            <person name="Liu D."/>
            <person name="Zheng H."/>
            <person name="Zhang Y."/>
            <person name="Qin N."/>
            <person name="Li Z."/>
            <person name="Yang G."/>
            <person name="Yang S."/>
            <person name="Bolund L."/>
            <person name="Kristiansen K."/>
            <person name="Zheng H."/>
            <person name="Li S."/>
            <person name="Zhang X."/>
            <person name="Yang H."/>
            <person name="Wang J."/>
            <person name="Sun R."/>
            <person name="Zhang B."/>
            <person name="Jiang S."/>
            <person name="Wang J."/>
            <person name="Du Y."/>
            <person name="Li S."/>
        </authorList>
    </citation>
    <scope>NUCLEOTIDE SEQUENCE [LARGE SCALE GENOMIC DNA]</scope>
    <source>
        <strain evidence="19">cv. 9930</strain>
    </source>
</reference>
<dbReference type="FunFam" id="3.50.30.30:FF:000005">
    <property type="entry name" value="subtilisin-like protease SBT1.5"/>
    <property type="match status" value="1"/>
</dbReference>
<dbReference type="GO" id="GO:0006508">
    <property type="term" value="P:proteolysis"/>
    <property type="evidence" value="ECO:0007669"/>
    <property type="project" value="UniProtKB-KW"/>
</dbReference>
<comment type="subcellular location">
    <subcellularLocation>
        <location evidence="2">Secreted</location>
        <location evidence="2">Extracellular space</location>
        <location evidence="2">Apoplast</location>
    </subcellularLocation>
</comment>
<evidence type="ECO:0000313" key="18">
    <source>
        <dbReference type="EMBL" id="KGN64981.1"/>
    </source>
</evidence>
<dbReference type="FunFam" id="2.60.40.2310:FF:000001">
    <property type="entry name" value="Subtilisin-like protease SBT1.5"/>
    <property type="match status" value="1"/>
</dbReference>
<dbReference type="Pfam" id="PF05922">
    <property type="entry name" value="Inhibitor_I9"/>
    <property type="match status" value="1"/>
</dbReference>